<dbReference type="AlphaFoldDB" id="A0AA39UG81"/>
<proteinExistence type="predicted"/>
<reference evidence="2" key="1">
    <citation type="submission" date="2023-06" db="EMBL/GenBank/DDBJ databases">
        <authorList>
            <consortium name="Lawrence Berkeley National Laboratory"/>
            <person name="Ahrendt S."/>
            <person name="Sahu N."/>
            <person name="Indic B."/>
            <person name="Wong-Bajracharya J."/>
            <person name="Merenyi Z."/>
            <person name="Ke H.-M."/>
            <person name="Monk M."/>
            <person name="Kocsube S."/>
            <person name="Drula E."/>
            <person name="Lipzen A."/>
            <person name="Balint B."/>
            <person name="Henrissat B."/>
            <person name="Andreopoulos B."/>
            <person name="Martin F.M."/>
            <person name="Harder C.B."/>
            <person name="Rigling D."/>
            <person name="Ford K.L."/>
            <person name="Foster G.D."/>
            <person name="Pangilinan J."/>
            <person name="Papanicolaou A."/>
            <person name="Barry K."/>
            <person name="LaButti K."/>
            <person name="Viragh M."/>
            <person name="Koriabine M."/>
            <person name="Yan M."/>
            <person name="Riley R."/>
            <person name="Champramary S."/>
            <person name="Plett K.L."/>
            <person name="Tsai I.J."/>
            <person name="Slot J."/>
            <person name="Sipos G."/>
            <person name="Plett J."/>
            <person name="Nagy L.G."/>
            <person name="Grigoriev I.V."/>
        </authorList>
    </citation>
    <scope>NUCLEOTIDE SEQUENCE</scope>
    <source>
        <strain evidence="2">HWK02</strain>
    </source>
</reference>
<keyword evidence="3" id="KW-1185">Reference proteome</keyword>
<dbReference type="InterPro" id="IPR029058">
    <property type="entry name" value="AB_hydrolase_fold"/>
</dbReference>
<evidence type="ECO:0000313" key="3">
    <source>
        <dbReference type="Proteomes" id="UP001175228"/>
    </source>
</evidence>
<keyword evidence="1" id="KW-0732">Signal</keyword>
<name>A0AA39UG81_9AGAR</name>
<evidence type="ECO:0000256" key="1">
    <source>
        <dbReference type="SAM" id="SignalP"/>
    </source>
</evidence>
<dbReference type="PANTHER" id="PTHR35560">
    <property type="entry name" value="BLL0132 PROTEIN"/>
    <property type="match status" value="1"/>
</dbReference>
<sequence length="387" mass="42781">MFVLPLLAFISLTSIALAQQYNAEPVVQGSIDDGWQSFPDVEDATAYPQWMIDENIGASLPVYQTAGQDTTEVTRAIIVLHGEVTFLPIQSHPFQSDVSQGSNLLVQYAPLSSSLLAPHRNIDWNSMNNALYKAAYDDPAIKRKHISILGPCFFTKDDLIAGAAQRGQLLYGATAWIDGYHNVAPDTMPGYSSFDVLDALVAYYMDKTIYPNLKVLVVGGHSAGGQTTQRYAILRKSTLDDNRLQFWIANPASLCWLSTDRPVLDYTCSHYDAFKYGLDSNFPTYAPSDADTLGRDGLIDRYHSRVLSYAWGLNDEESGDTRCEAEMQGSTHVERGRNFVAMLEGMGGIPRRSTIDWVPGVSHDAAGMMASDAGIDKLFRYMSNTRK</sequence>
<evidence type="ECO:0000313" key="2">
    <source>
        <dbReference type="EMBL" id="KAK0488112.1"/>
    </source>
</evidence>
<dbReference type="EMBL" id="JAUEPU010000041">
    <property type="protein sequence ID" value="KAK0488112.1"/>
    <property type="molecule type" value="Genomic_DNA"/>
</dbReference>
<protein>
    <submittedName>
        <fullName evidence="2">Uncharacterized protein</fullName>
    </submittedName>
</protein>
<gene>
    <name evidence="2" type="ORF">EDD18DRAFT_1423665</name>
</gene>
<comment type="caution">
    <text evidence="2">The sequence shown here is derived from an EMBL/GenBank/DDBJ whole genome shotgun (WGS) entry which is preliminary data.</text>
</comment>
<accession>A0AA39UG81</accession>
<dbReference type="Proteomes" id="UP001175228">
    <property type="component" value="Unassembled WGS sequence"/>
</dbReference>
<dbReference type="PANTHER" id="PTHR35560:SF3">
    <property type="entry name" value="PEPTIDASE S9 PROLYL OLIGOPEPTIDASE CATALYTIC DOMAIN-CONTAINING PROTEIN"/>
    <property type="match status" value="1"/>
</dbReference>
<dbReference type="Gene3D" id="3.40.50.1820">
    <property type="entry name" value="alpha/beta hydrolase"/>
    <property type="match status" value="1"/>
</dbReference>
<feature type="signal peptide" evidence="1">
    <location>
        <begin position="1"/>
        <end position="18"/>
    </location>
</feature>
<feature type="chain" id="PRO_5041309280" evidence="1">
    <location>
        <begin position="19"/>
        <end position="387"/>
    </location>
</feature>
<dbReference type="SUPFAM" id="SSF53474">
    <property type="entry name" value="alpha/beta-Hydrolases"/>
    <property type="match status" value="1"/>
</dbReference>
<organism evidence="2 3">
    <name type="scientific">Armillaria luteobubalina</name>
    <dbReference type="NCBI Taxonomy" id="153913"/>
    <lineage>
        <taxon>Eukaryota</taxon>
        <taxon>Fungi</taxon>
        <taxon>Dikarya</taxon>
        <taxon>Basidiomycota</taxon>
        <taxon>Agaricomycotina</taxon>
        <taxon>Agaricomycetes</taxon>
        <taxon>Agaricomycetidae</taxon>
        <taxon>Agaricales</taxon>
        <taxon>Marasmiineae</taxon>
        <taxon>Physalacriaceae</taxon>
        <taxon>Armillaria</taxon>
    </lineage>
</organism>